<sequence>MKKQWVLAVVLCLALLTVIQQLTSANKQLPKKGYTAPAFTLTALNGQSYSLDSLNGKPVLINFWASWCEPCQAEAPEFSRLYELYKDQIEILAVNVTSKDRVDDAQAFVSKYHIPFPVLLDAKAVVTETYNIAAIPTTYFVDRNGIIVDRLVGTTDPKQLELKFKQLLR</sequence>
<dbReference type="RefSeq" id="WP_262688603.1">
    <property type="nucleotide sequence ID" value="NZ_JAOQIO010000124.1"/>
</dbReference>
<feature type="signal peptide" evidence="2">
    <location>
        <begin position="1"/>
        <end position="24"/>
    </location>
</feature>
<accession>A0ABT2UTC4</accession>
<dbReference type="SUPFAM" id="SSF52833">
    <property type="entry name" value="Thioredoxin-like"/>
    <property type="match status" value="1"/>
</dbReference>
<dbReference type="PANTHER" id="PTHR42852">
    <property type="entry name" value="THIOL:DISULFIDE INTERCHANGE PROTEIN DSBE"/>
    <property type="match status" value="1"/>
</dbReference>
<dbReference type="EMBL" id="JAOQIO010000124">
    <property type="protein sequence ID" value="MCU6797905.1"/>
    <property type="molecule type" value="Genomic_DNA"/>
</dbReference>
<evidence type="ECO:0000256" key="2">
    <source>
        <dbReference type="SAM" id="SignalP"/>
    </source>
</evidence>
<keyword evidence="2" id="KW-0732">Signal</keyword>
<dbReference type="PROSITE" id="PS00194">
    <property type="entry name" value="THIOREDOXIN_1"/>
    <property type="match status" value="1"/>
</dbReference>
<organism evidence="4 5">
    <name type="scientific">Paenibacillus baimaensis</name>
    <dbReference type="NCBI Taxonomy" id="2982185"/>
    <lineage>
        <taxon>Bacteria</taxon>
        <taxon>Bacillati</taxon>
        <taxon>Bacillota</taxon>
        <taxon>Bacilli</taxon>
        <taxon>Bacillales</taxon>
        <taxon>Paenibacillaceae</taxon>
        <taxon>Paenibacillus</taxon>
    </lineage>
</organism>
<keyword evidence="5" id="KW-1185">Reference proteome</keyword>
<evidence type="ECO:0000256" key="1">
    <source>
        <dbReference type="ARBA" id="ARBA00023157"/>
    </source>
</evidence>
<name>A0ABT2UTC4_9BACL</name>
<dbReference type="InterPro" id="IPR000866">
    <property type="entry name" value="AhpC/TSA"/>
</dbReference>
<comment type="caution">
    <text evidence="4">The sequence shown here is derived from an EMBL/GenBank/DDBJ whole genome shotgun (WGS) entry which is preliminary data.</text>
</comment>
<dbReference type="InterPro" id="IPR017937">
    <property type="entry name" value="Thioredoxin_CS"/>
</dbReference>
<proteinExistence type="predicted"/>
<feature type="domain" description="Thioredoxin" evidence="3">
    <location>
        <begin position="30"/>
        <end position="169"/>
    </location>
</feature>
<dbReference type="PANTHER" id="PTHR42852:SF1">
    <property type="entry name" value="THIOREDOXIN-LIKE PROTEIN YNEN"/>
    <property type="match status" value="1"/>
</dbReference>
<feature type="chain" id="PRO_5045878522" evidence="2">
    <location>
        <begin position="25"/>
        <end position="169"/>
    </location>
</feature>
<dbReference type="CDD" id="cd02966">
    <property type="entry name" value="TlpA_like_family"/>
    <property type="match status" value="1"/>
</dbReference>
<evidence type="ECO:0000313" key="4">
    <source>
        <dbReference type="EMBL" id="MCU6797905.1"/>
    </source>
</evidence>
<dbReference type="InterPro" id="IPR050553">
    <property type="entry name" value="Thioredoxin_ResA/DsbE_sf"/>
</dbReference>
<dbReference type="Pfam" id="PF00578">
    <property type="entry name" value="AhpC-TSA"/>
    <property type="match status" value="1"/>
</dbReference>
<dbReference type="Gene3D" id="3.40.30.10">
    <property type="entry name" value="Glutaredoxin"/>
    <property type="match status" value="1"/>
</dbReference>
<evidence type="ECO:0000313" key="5">
    <source>
        <dbReference type="Proteomes" id="UP001652445"/>
    </source>
</evidence>
<gene>
    <name evidence="4" type="ORF">OB236_37855</name>
</gene>
<evidence type="ECO:0000259" key="3">
    <source>
        <dbReference type="PROSITE" id="PS51352"/>
    </source>
</evidence>
<protein>
    <submittedName>
        <fullName evidence="4">TlpA family protein disulfide reductase</fullName>
    </submittedName>
</protein>
<dbReference type="InterPro" id="IPR036249">
    <property type="entry name" value="Thioredoxin-like_sf"/>
</dbReference>
<dbReference type="InterPro" id="IPR013766">
    <property type="entry name" value="Thioredoxin_domain"/>
</dbReference>
<dbReference type="PROSITE" id="PS51352">
    <property type="entry name" value="THIOREDOXIN_2"/>
    <property type="match status" value="1"/>
</dbReference>
<dbReference type="Proteomes" id="UP001652445">
    <property type="component" value="Unassembled WGS sequence"/>
</dbReference>
<reference evidence="4 5" key="1">
    <citation type="submission" date="2022-09" db="EMBL/GenBank/DDBJ databases">
        <authorList>
            <person name="Han X.L."/>
            <person name="Wang Q."/>
            <person name="Lu T."/>
        </authorList>
    </citation>
    <scope>NUCLEOTIDE SEQUENCE [LARGE SCALE GENOMIC DNA]</scope>
    <source>
        <strain evidence="4 5">WQ 127069</strain>
    </source>
</reference>
<keyword evidence="1" id="KW-1015">Disulfide bond</keyword>